<comment type="caution">
    <text evidence="1">The sequence shown here is derived from an EMBL/GenBank/DDBJ whole genome shotgun (WGS) entry which is preliminary data.</text>
</comment>
<sequence>MPQPYRIGKQLRFAELQRSKTENSYQIALHYVARKIRKGTEGLVKEVMEGEELQTKGFLTFKDCRDGKQKEALDIMGEENLL</sequence>
<dbReference type="EMBL" id="JAEAOA010001069">
    <property type="protein sequence ID" value="KAK3603591.1"/>
    <property type="molecule type" value="Genomic_DNA"/>
</dbReference>
<dbReference type="Proteomes" id="UP001195483">
    <property type="component" value="Unassembled WGS sequence"/>
</dbReference>
<protein>
    <submittedName>
        <fullName evidence="1">Uncharacterized protein</fullName>
    </submittedName>
</protein>
<dbReference type="AlphaFoldDB" id="A0AAE0T4I3"/>
<organism evidence="1 2">
    <name type="scientific">Potamilus streckersoni</name>
    <dbReference type="NCBI Taxonomy" id="2493646"/>
    <lineage>
        <taxon>Eukaryota</taxon>
        <taxon>Metazoa</taxon>
        <taxon>Spiralia</taxon>
        <taxon>Lophotrochozoa</taxon>
        <taxon>Mollusca</taxon>
        <taxon>Bivalvia</taxon>
        <taxon>Autobranchia</taxon>
        <taxon>Heteroconchia</taxon>
        <taxon>Palaeoheterodonta</taxon>
        <taxon>Unionida</taxon>
        <taxon>Unionoidea</taxon>
        <taxon>Unionidae</taxon>
        <taxon>Ambleminae</taxon>
        <taxon>Lampsilini</taxon>
        <taxon>Potamilus</taxon>
    </lineage>
</organism>
<evidence type="ECO:0000313" key="1">
    <source>
        <dbReference type="EMBL" id="KAK3603591.1"/>
    </source>
</evidence>
<keyword evidence="2" id="KW-1185">Reference proteome</keyword>
<gene>
    <name evidence="1" type="ORF">CHS0354_017306</name>
</gene>
<name>A0AAE0T4I3_9BIVA</name>
<reference evidence="1" key="1">
    <citation type="journal article" date="2021" name="Genome Biol. Evol.">
        <title>A High-Quality Reference Genome for a Parasitic Bivalve with Doubly Uniparental Inheritance (Bivalvia: Unionida).</title>
        <authorList>
            <person name="Smith C.H."/>
        </authorList>
    </citation>
    <scope>NUCLEOTIDE SEQUENCE</scope>
    <source>
        <strain evidence="1">CHS0354</strain>
    </source>
</reference>
<reference evidence="1" key="2">
    <citation type="journal article" date="2021" name="Genome Biol. Evol.">
        <title>Developing a high-quality reference genome for a parasitic bivalve with doubly uniparental inheritance (Bivalvia: Unionida).</title>
        <authorList>
            <person name="Smith C.H."/>
        </authorList>
    </citation>
    <scope>NUCLEOTIDE SEQUENCE</scope>
    <source>
        <strain evidence="1">CHS0354</strain>
        <tissue evidence="1">Mantle</tissue>
    </source>
</reference>
<accession>A0AAE0T4I3</accession>
<evidence type="ECO:0000313" key="2">
    <source>
        <dbReference type="Proteomes" id="UP001195483"/>
    </source>
</evidence>
<reference evidence="1" key="3">
    <citation type="submission" date="2023-05" db="EMBL/GenBank/DDBJ databases">
        <authorList>
            <person name="Smith C.H."/>
        </authorList>
    </citation>
    <scope>NUCLEOTIDE SEQUENCE</scope>
    <source>
        <strain evidence="1">CHS0354</strain>
        <tissue evidence="1">Mantle</tissue>
    </source>
</reference>
<proteinExistence type="predicted"/>